<feature type="domain" description="Methyl-accepting transducer" evidence="5">
    <location>
        <begin position="395"/>
        <end position="627"/>
    </location>
</feature>
<organism evidence="7 8">
    <name type="scientific">Caenispirillum salinarum AK4</name>
    <dbReference type="NCBI Taxonomy" id="1238182"/>
    <lineage>
        <taxon>Bacteria</taxon>
        <taxon>Pseudomonadati</taxon>
        <taxon>Pseudomonadota</taxon>
        <taxon>Alphaproteobacteria</taxon>
        <taxon>Rhodospirillales</taxon>
        <taxon>Novispirillaceae</taxon>
        <taxon>Caenispirillum</taxon>
    </lineage>
</organism>
<dbReference type="InterPro" id="IPR003660">
    <property type="entry name" value="HAMP_dom"/>
</dbReference>
<dbReference type="PANTHER" id="PTHR32089">
    <property type="entry name" value="METHYL-ACCEPTING CHEMOTAXIS PROTEIN MCPB"/>
    <property type="match status" value="1"/>
</dbReference>
<sequence>MPSLQNMAARLPIGVRIALLAGLALLASAVAAGAYLVGQARLDSALERMESFRQLSGETARMETALARLRLDERDFLNELDDGAAAAFRTRLADVRDALEAVAARPQAAGVARTVDHLRDGLAEVQAEFDAVETLRRELGLSPGDGLWGRLTASTRAVEDELRQWPGVDGLDARLQRMRRHELTFMLTEDPAELGQHKKAFNEFDFGMFEAPLDNDTRTRLTELGQGYRKDTMAYADKRLELSEASAVLDARFATLRPDFEALFAFTRQGIAEALAAQKQVRQDTTLMMVGTGGVIVVLYAIVAVFLVRSITRPIGALDGAMRRMAEGDRAIAIPGVDRGDEIGGMARAMNVFKDGLLEADKLAAERAHEQDLRDRRRQSIEDAIGRFEGSVRDVLNTLSMACEEMMATARDMRAASTSTDQQVQATVAAAQDADRNVRLVAEAAEDLAAALSEIHDDVTQSARIAREAVTRAEEADAIMVKLGTAATRIGEVLEFITSVAEQTNLLALNATIEAARAGDAGKGFAVVANEVKSLATQTGRATDEIAEQIAAVQAETRQAEKAIAAIVRVNGEADTIAHRVADRVQGQGLAMKGIVENVQRATADSATVAENVSGVRSSAAAAGSAAGRVTDASEMLTRESASLRGEVESFLGDIRVA</sequence>
<dbReference type="PROSITE" id="PS50111">
    <property type="entry name" value="CHEMOTAXIS_TRANSDUC_2"/>
    <property type="match status" value="1"/>
</dbReference>
<dbReference type="SMART" id="SM00283">
    <property type="entry name" value="MA"/>
    <property type="match status" value="1"/>
</dbReference>
<dbReference type="eggNOG" id="COG0840">
    <property type="taxonomic scope" value="Bacteria"/>
</dbReference>
<protein>
    <submittedName>
        <fullName evidence="7">Chemotaxis sensory transducer</fullName>
    </submittedName>
</protein>
<dbReference type="PROSITE" id="PS50885">
    <property type="entry name" value="HAMP"/>
    <property type="match status" value="1"/>
</dbReference>
<keyword evidence="4" id="KW-0812">Transmembrane</keyword>
<dbReference type="GO" id="GO:0016020">
    <property type="term" value="C:membrane"/>
    <property type="evidence" value="ECO:0007669"/>
    <property type="project" value="InterPro"/>
</dbReference>
<keyword evidence="8" id="KW-1185">Reference proteome</keyword>
<name>K9HSJ1_9PROT</name>
<evidence type="ECO:0000256" key="2">
    <source>
        <dbReference type="ARBA" id="ARBA00029447"/>
    </source>
</evidence>
<reference evidence="7 8" key="1">
    <citation type="journal article" date="2013" name="Genome Announc.">
        <title>Draft Genome Sequence of an Alphaproteobacterium, Caenispirillum salinarum AK4(T), Isolated from a Solar Saltern.</title>
        <authorList>
            <person name="Khatri I."/>
            <person name="Singh A."/>
            <person name="Korpole S."/>
            <person name="Pinnaka A.K."/>
            <person name="Subramanian S."/>
        </authorList>
    </citation>
    <scope>NUCLEOTIDE SEQUENCE [LARGE SCALE GENOMIC DNA]</scope>
    <source>
        <strain evidence="7 8">AK4</strain>
    </source>
</reference>
<dbReference type="OrthoDB" id="3289104at2"/>
<evidence type="ECO:0000256" key="3">
    <source>
        <dbReference type="PROSITE-ProRule" id="PRU00284"/>
    </source>
</evidence>
<dbReference type="EMBL" id="ANHY01000006">
    <property type="protein sequence ID" value="EKV31301.1"/>
    <property type="molecule type" value="Genomic_DNA"/>
</dbReference>
<dbReference type="Pfam" id="PF00015">
    <property type="entry name" value="MCPsignal"/>
    <property type="match status" value="1"/>
</dbReference>
<dbReference type="SMART" id="SM00304">
    <property type="entry name" value="HAMP"/>
    <property type="match status" value="1"/>
</dbReference>
<dbReference type="Gene3D" id="6.10.340.10">
    <property type="match status" value="1"/>
</dbReference>
<dbReference type="PATRIC" id="fig|1238182.3.peg.1337"/>
<evidence type="ECO:0000256" key="4">
    <source>
        <dbReference type="SAM" id="Phobius"/>
    </source>
</evidence>
<evidence type="ECO:0000259" key="6">
    <source>
        <dbReference type="PROSITE" id="PS50885"/>
    </source>
</evidence>
<dbReference type="Gene3D" id="1.10.287.950">
    <property type="entry name" value="Methyl-accepting chemotaxis protein"/>
    <property type="match status" value="1"/>
</dbReference>
<dbReference type="SUPFAM" id="SSF58104">
    <property type="entry name" value="Methyl-accepting chemotaxis protein (MCP) signaling domain"/>
    <property type="match status" value="1"/>
</dbReference>
<dbReference type="SMART" id="SM01358">
    <property type="entry name" value="HBM"/>
    <property type="match status" value="1"/>
</dbReference>
<evidence type="ECO:0000313" key="7">
    <source>
        <dbReference type="EMBL" id="EKV31301.1"/>
    </source>
</evidence>
<dbReference type="PANTHER" id="PTHR32089:SF112">
    <property type="entry name" value="LYSOZYME-LIKE PROTEIN-RELATED"/>
    <property type="match status" value="1"/>
</dbReference>
<keyword evidence="4" id="KW-1133">Transmembrane helix</keyword>
<dbReference type="AlphaFoldDB" id="K9HSJ1"/>
<dbReference type="InterPro" id="IPR004089">
    <property type="entry name" value="MCPsignal_dom"/>
</dbReference>
<feature type="domain" description="HAMP" evidence="6">
    <location>
        <begin position="309"/>
        <end position="362"/>
    </location>
</feature>
<dbReference type="RefSeq" id="WP_009539782.1">
    <property type="nucleotide sequence ID" value="NZ_ANHY01000006.1"/>
</dbReference>
<accession>K9HSJ1</accession>
<proteinExistence type="inferred from homology"/>
<evidence type="ECO:0000313" key="8">
    <source>
        <dbReference type="Proteomes" id="UP000009881"/>
    </source>
</evidence>
<keyword evidence="4" id="KW-0472">Membrane</keyword>
<keyword evidence="1 3" id="KW-0807">Transducer</keyword>
<comment type="similarity">
    <text evidence="2">Belongs to the methyl-accepting chemotaxis (MCP) protein family.</text>
</comment>
<comment type="caution">
    <text evidence="7">The sequence shown here is derived from an EMBL/GenBank/DDBJ whole genome shotgun (WGS) entry which is preliminary data.</text>
</comment>
<dbReference type="Proteomes" id="UP000009881">
    <property type="component" value="Unassembled WGS sequence"/>
</dbReference>
<evidence type="ECO:0000259" key="5">
    <source>
        <dbReference type="PROSITE" id="PS50111"/>
    </source>
</evidence>
<dbReference type="STRING" id="1238182.C882_3674"/>
<dbReference type="Pfam" id="PF00672">
    <property type="entry name" value="HAMP"/>
    <property type="match status" value="1"/>
</dbReference>
<dbReference type="GO" id="GO:0007165">
    <property type="term" value="P:signal transduction"/>
    <property type="evidence" value="ECO:0007669"/>
    <property type="project" value="UniProtKB-KW"/>
</dbReference>
<feature type="transmembrane region" description="Helical" evidence="4">
    <location>
        <begin position="287"/>
        <end position="308"/>
    </location>
</feature>
<dbReference type="CDD" id="cd06225">
    <property type="entry name" value="HAMP"/>
    <property type="match status" value="1"/>
</dbReference>
<gene>
    <name evidence="7" type="ORF">C882_3674</name>
</gene>
<evidence type="ECO:0000256" key="1">
    <source>
        <dbReference type="ARBA" id="ARBA00023224"/>
    </source>
</evidence>
<dbReference type="InterPro" id="IPR032255">
    <property type="entry name" value="HBM"/>
</dbReference>